<name>A0A8J9X8E7_PHATR</name>
<feature type="non-terminal residue" evidence="2">
    <location>
        <position position="159"/>
    </location>
</feature>
<dbReference type="Proteomes" id="UP000836788">
    <property type="component" value="Chromosome 4"/>
</dbReference>
<gene>
    <name evidence="2" type="ORF">PTTT1_LOCUS42272</name>
</gene>
<evidence type="ECO:0000256" key="1">
    <source>
        <dbReference type="SAM" id="MobiDB-lite"/>
    </source>
</evidence>
<evidence type="ECO:0008006" key="3">
    <source>
        <dbReference type="Google" id="ProtNLM"/>
    </source>
</evidence>
<protein>
    <recommendedName>
        <fullName evidence="3">Leucine-rich repeat-containing N-terminal plant-type domain-containing protein</fullName>
    </recommendedName>
</protein>
<feature type="region of interest" description="Disordered" evidence="1">
    <location>
        <begin position="1"/>
        <end position="43"/>
    </location>
</feature>
<evidence type="ECO:0000313" key="2">
    <source>
        <dbReference type="EMBL" id="CAG9289638.1"/>
    </source>
</evidence>
<organism evidence="2">
    <name type="scientific">Phaeodactylum tricornutum</name>
    <name type="common">Diatom</name>
    <dbReference type="NCBI Taxonomy" id="2850"/>
    <lineage>
        <taxon>Eukaryota</taxon>
        <taxon>Sar</taxon>
        <taxon>Stramenopiles</taxon>
        <taxon>Ochrophyta</taxon>
        <taxon>Bacillariophyta</taxon>
        <taxon>Bacillariophyceae</taxon>
        <taxon>Bacillariophycidae</taxon>
        <taxon>Naviculales</taxon>
        <taxon>Phaeodactylaceae</taxon>
        <taxon>Phaeodactylum</taxon>
    </lineage>
</organism>
<sequence length="159" mass="16481">FIGPSSAPITQTPIVDGAPTLAPAGATDTLAPSGYNSTDAPTQSGGVTFAPSVDSSCLNGTTPESYLISRLSSITDPVLLADVATPQGQAVQFLANEDPLDPDLCTYPTLEQRYGLSTLYFATNGGIWTNNSGWLGPTPECEWLGVICNDNVVATNVTL</sequence>
<accession>A0A8J9X8E7</accession>
<feature type="non-terminal residue" evidence="2">
    <location>
        <position position="1"/>
    </location>
</feature>
<dbReference type="EMBL" id="OU594945">
    <property type="protein sequence ID" value="CAG9289638.1"/>
    <property type="molecule type" value="Genomic_DNA"/>
</dbReference>
<dbReference type="AlphaFoldDB" id="A0A8J9X8E7"/>
<feature type="compositionally biased region" description="Polar residues" evidence="1">
    <location>
        <begin position="34"/>
        <end position="43"/>
    </location>
</feature>
<proteinExistence type="predicted"/>
<reference evidence="2" key="1">
    <citation type="submission" date="2022-02" db="EMBL/GenBank/DDBJ databases">
        <authorList>
            <person name="Giguere J D."/>
        </authorList>
    </citation>
    <scope>NUCLEOTIDE SEQUENCE</scope>
    <source>
        <strain evidence="2">CCAP 1055/1</strain>
    </source>
</reference>